<dbReference type="Pfam" id="PF20684">
    <property type="entry name" value="Fung_rhodopsin"/>
    <property type="match status" value="1"/>
</dbReference>
<feature type="domain" description="Rhodopsin" evidence="2">
    <location>
        <begin position="34"/>
        <end position="263"/>
    </location>
</feature>
<dbReference type="PANTHER" id="PTHR38794:SF1">
    <property type="entry name" value="INTEGRAL MEMBRANE PROTEIN"/>
    <property type="match status" value="1"/>
</dbReference>
<dbReference type="InterPro" id="IPR049326">
    <property type="entry name" value="Rhodopsin_dom_fungi"/>
</dbReference>
<proteinExistence type="predicted"/>
<keyword evidence="1" id="KW-1133">Transmembrane helix</keyword>
<protein>
    <recommendedName>
        <fullName evidence="2">Rhodopsin domain-containing protein</fullName>
    </recommendedName>
</protein>
<evidence type="ECO:0000313" key="4">
    <source>
        <dbReference type="Proteomes" id="UP000799753"/>
    </source>
</evidence>
<dbReference type="AlphaFoldDB" id="A0A6A6RN50"/>
<feature type="transmembrane region" description="Helical" evidence="1">
    <location>
        <begin position="20"/>
        <end position="38"/>
    </location>
</feature>
<feature type="transmembrane region" description="Helical" evidence="1">
    <location>
        <begin position="236"/>
        <end position="256"/>
    </location>
</feature>
<name>A0A6A6RN50_9PLEO</name>
<dbReference type="EMBL" id="MU006806">
    <property type="protein sequence ID" value="KAF2635494.1"/>
    <property type="molecule type" value="Genomic_DNA"/>
</dbReference>
<sequence length="370" mass="40503">MVEGPRYAATVRGGVVMVSLYSWTCIALGVTIARLIIASLHKLHFGRDDATIVAGSTVYLGATVSWQYAVNAGLGKHLDEMRPGDAERYFKAAYSAQLLQISVMALARLSTVCLIDRVAAETRVRKNILLGMVGFWSVYSLFISAFQCGLPRPWKIEAQRCVNGAPLISTIVLGMLVDLVLAVWILPIIMPLRMAKEKILAVAFLFGARIVVPVVAGGQAWAVAKAMRSDDPTFDSVDLALFFQAVTSLSLIVANLPRIKRFLDMSGGNDLNNPRITETEIALSSRIGTVSSSNGEQPLKLVPSNSTKFTTTVESGSVQKEKDKQKIHQEWQKFVSMGSSQDEHTSTSSLFDRQGVMLHQEVTVKVEDRK</sequence>
<feature type="transmembrane region" description="Helical" evidence="1">
    <location>
        <begin position="199"/>
        <end position="224"/>
    </location>
</feature>
<gene>
    <name evidence="3" type="ORF">P280DRAFT_536125</name>
</gene>
<reference evidence="3" key="1">
    <citation type="journal article" date="2020" name="Stud. Mycol.">
        <title>101 Dothideomycetes genomes: a test case for predicting lifestyles and emergence of pathogens.</title>
        <authorList>
            <person name="Haridas S."/>
            <person name="Albert R."/>
            <person name="Binder M."/>
            <person name="Bloem J."/>
            <person name="Labutti K."/>
            <person name="Salamov A."/>
            <person name="Andreopoulos B."/>
            <person name="Baker S."/>
            <person name="Barry K."/>
            <person name="Bills G."/>
            <person name="Bluhm B."/>
            <person name="Cannon C."/>
            <person name="Castanera R."/>
            <person name="Culley D."/>
            <person name="Daum C."/>
            <person name="Ezra D."/>
            <person name="Gonzalez J."/>
            <person name="Henrissat B."/>
            <person name="Kuo A."/>
            <person name="Liang C."/>
            <person name="Lipzen A."/>
            <person name="Lutzoni F."/>
            <person name="Magnuson J."/>
            <person name="Mondo S."/>
            <person name="Nolan M."/>
            <person name="Ohm R."/>
            <person name="Pangilinan J."/>
            <person name="Park H.-J."/>
            <person name="Ramirez L."/>
            <person name="Alfaro M."/>
            <person name="Sun H."/>
            <person name="Tritt A."/>
            <person name="Yoshinaga Y."/>
            <person name="Zwiers L.-H."/>
            <person name="Turgeon B."/>
            <person name="Goodwin S."/>
            <person name="Spatafora J."/>
            <person name="Crous P."/>
            <person name="Grigoriev I."/>
        </authorList>
    </citation>
    <scope>NUCLEOTIDE SEQUENCE</scope>
    <source>
        <strain evidence="3">CBS 473.64</strain>
    </source>
</reference>
<evidence type="ECO:0000256" key="1">
    <source>
        <dbReference type="SAM" id="Phobius"/>
    </source>
</evidence>
<dbReference type="Proteomes" id="UP000799753">
    <property type="component" value="Unassembled WGS sequence"/>
</dbReference>
<dbReference type="OrthoDB" id="3918601at2759"/>
<evidence type="ECO:0000259" key="2">
    <source>
        <dbReference type="Pfam" id="PF20684"/>
    </source>
</evidence>
<feature type="transmembrane region" description="Helical" evidence="1">
    <location>
        <begin position="128"/>
        <end position="147"/>
    </location>
</feature>
<accession>A0A6A6RN50</accession>
<evidence type="ECO:0000313" key="3">
    <source>
        <dbReference type="EMBL" id="KAF2635494.1"/>
    </source>
</evidence>
<keyword evidence="1" id="KW-0812">Transmembrane</keyword>
<feature type="transmembrane region" description="Helical" evidence="1">
    <location>
        <begin position="50"/>
        <end position="69"/>
    </location>
</feature>
<keyword evidence="4" id="KW-1185">Reference proteome</keyword>
<keyword evidence="1" id="KW-0472">Membrane</keyword>
<feature type="transmembrane region" description="Helical" evidence="1">
    <location>
        <begin position="167"/>
        <end position="187"/>
    </location>
</feature>
<organism evidence="3 4">
    <name type="scientific">Massarina eburnea CBS 473.64</name>
    <dbReference type="NCBI Taxonomy" id="1395130"/>
    <lineage>
        <taxon>Eukaryota</taxon>
        <taxon>Fungi</taxon>
        <taxon>Dikarya</taxon>
        <taxon>Ascomycota</taxon>
        <taxon>Pezizomycotina</taxon>
        <taxon>Dothideomycetes</taxon>
        <taxon>Pleosporomycetidae</taxon>
        <taxon>Pleosporales</taxon>
        <taxon>Massarineae</taxon>
        <taxon>Massarinaceae</taxon>
        <taxon>Massarina</taxon>
    </lineage>
</organism>
<dbReference type="PANTHER" id="PTHR38794">
    <property type="entry name" value="INTEGRAL MEMBRANE PROTEIN"/>
    <property type="match status" value="1"/>
</dbReference>
<feature type="transmembrane region" description="Helical" evidence="1">
    <location>
        <begin position="89"/>
        <end position="107"/>
    </location>
</feature>